<proteinExistence type="predicted"/>
<name>A0A9E2S7A6_9BACT</name>
<accession>A0A9E2S7A6</accession>
<dbReference type="Pfam" id="PF00589">
    <property type="entry name" value="Phage_integrase"/>
    <property type="match status" value="1"/>
</dbReference>
<comment type="caution">
    <text evidence="2">The sequence shown here is derived from an EMBL/GenBank/DDBJ whole genome shotgun (WGS) entry which is preliminary data.</text>
</comment>
<feature type="domain" description="Tyr recombinase" evidence="1">
    <location>
        <begin position="226"/>
        <end position="411"/>
    </location>
</feature>
<dbReference type="InterPro" id="IPR002104">
    <property type="entry name" value="Integrase_catalytic"/>
</dbReference>
<protein>
    <submittedName>
        <fullName evidence="2">Site-specific integrase</fullName>
    </submittedName>
</protein>
<reference evidence="2" key="1">
    <citation type="submission" date="2021-06" db="EMBL/GenBank/DDBJ databases">
        <authorList>
            <person name="Huq M.A."/>
        </authorList>
    </citation>
    <scope>NUCLEOTIDE SEQUENCE</scope>
    <source>
        <strain evidence="2">MAH-26</strain>
    </source>
</reference>
<dbReference type="GO" id="GO:0003677">
    <property type="term" value="F:DNA binding"/>
    <property type="evidence" value="ECO:0007669"/>
    <property type="project" value="InterPro"/>
</dbReference>
<keyword evidence="3" id="KW-1185">Reference proteome</keyword>
<dbReference type="Proteomes" id="UP000812270">
    <property type="component" value="Unassembled WGS sequence"/>
</dbReference>
<dbReference type="AlphaFoldDB" id="A0A9E2S7A6"/>
<evidence type="ECO:0000259" key="1">
    <source>
        <dbReference type="PROSITE" id="PS51898"/>
    </source>
</evidence>
<dbReference type="InterPro" id="IPR050090">
    <property type="entry name" value="Tyrosine_recombinase_XerCD"/>
</dbReference>
<dbReference type="CDD" id="cd01185">
    <property type="entry name" value="INTN1_C_like"/>
    <property type="match status" value="1"/>
</dbReference>
<dbReference type="RefSeq" id="WP_217789851.1">
    <property type="nucleotide sequence ID" value="NZ_JAHSPG010000002.1"/>
</dbReference>
<dbReference type="Pfam" id="PF13102">
    <property type="entry name" value="Phage_int_SAM_5"/>
    <property type="match status" value="1"/>
</dbReference>
<dbReference type="PANTHER" id="PTHR30349:SF64">
    <property type="entry name" value="PROPHAGE INTEGRASE INTD-RELATED"/>
    <property type="match status" value="1"/>
</dbReference>
<sequence length="418" mass="48346">MFIPEPKFYLKDRNTKIPTLIYMQAKYSADKQERFMLSTGNKILPDEWDDIKQRAIISKRVVGNSDLNLWLDKMATAFKTVFRSFLLDGKIPSATELRDRTEEVLNIKVVAASTKIKITSLIEFTKKFIEEYKSLRAPNTIKSYVSTCTRIKEYETWCGKQFQFEDITIEWRAGFIKFLQSCGNTKNTEGKHIKNVKLFMNEATERGLNTNMAFKSKNFSKPSEDVYKIFLTMNEIYKIANLDLTSDKAKDIVRDFFVIACQSSLRYSDFTRIRKENIKGDYLQMVTTKTGQEVIIPISPSVRSIFEKYNYEMPKAPCNQVFNRCLKEIGKQAELNEKVAITKTVAGVKKTEIKEKWELLSSHVGRRSLVSNCIMEGINTSSIMLISGHKSLRVFQGYVRVNQQQNAEVLSKHPFFQK</sequence>
<dbReference type="EMBL" id="JAHSPG010000002">
    <property type="protein sequence ID" value="MBV4356293.1"/>
    <property type="molecule type" value="Genomic_DNA"/>
</dbReference>
<dbReference type="GO" id="GO:0006310">
    <property type="term" value="P:DNA recombination"/>
    <property type="evidence" value="ECO:0007669"/>
    <property type="project" value="InterPro"/>
</dbReference>
<organism evidence="2 3">
    <name type="scientific">Pinibacter aurantiacus</name>
    <dbReference type="NCBI Taxonomy" id="2851599"/>
    <lineage>
        <taxon>Bacteria</taxon>
        <taxon>Pseudomonadati</taxon>
        <taxon>Bacteroidota</taxon>
        <taxon>Chitinophagia</taxon>
        <taxon>Chitinophagales</taxon>
        <taxon>Chitinophagaceae</taxon>
        <taxon>Pinibacter</taxon>
    </lineage>
</organism>
<dbReference type="InterPro" id="IPR025269">
    <property type="entry name" value="SAM-like_dom"/>
</dbReference>
<gene>
    <name evidence="2" type="ORF">KTO63_03970</name>
</gene>
<evidence type="ECO:0000313" key="2">
    <source>
        <dbReference type="EMBL" id="MBV4356293.1"/>
    </source>
</evidence>
<dbReference type="PROSITE" id="PS51898">
    <property type="entry name" value="TYR_RECOMBINASE"/>
    <property type="match status" value="1"/>
</dbReference>
<evidence type="ECO:0000313" key="3">
    <source>
        <dbReference type="Proteomes" id="UP000812270"/>
    </source>
</evidence>
<dbReference type="GO" id="GO:0015074">
    <property type="term" value="P:DNA integration"/>
    <property type="evidence" value="ECO:0007669"/>
    <property type="project" value="InterPro"/>
</dbReference>
<dbReference type="PANTHER" id="PTHR30349">
    <property type="entry name" value="PHAGE INTEGRASE-RELATED"/>
    <property type="match status" value="1"/>
</dbReference>